<dbReference type="AlphaFoldDB" id="B6RQZ1"/>
<keyword evidence="5" id="KW-0813">Transport</keyword>
<keyword evidence="9 13" id="KW-0830">Ubiquinone</keyword>
<feature type="transmembrane region" description="Helical" evidence="14">
    <location>
        <begin position="182"/>
        <end position="203"/>
    </location>
</feature>
<feature type="transmembrane region" description="Helical" evidence="14">
    <location>
        <begin position="231"/>
        <end position="257"/>
    </location>
</feature>
<evidence type="ECO:0000256" key="14">
    <source>
        <dbReference type="SAM" id="Phobius"/>
    </source>
</evidence>
<name>B6RQZ1_9HYME</name>
<dbReference type="InterPro" id="IPR018086">
    <property type="entry name" value="NADH_UbQ_OxRdtase_su1_CS"/>
</dbReference>
<evidence type="ECO:0000256" key="8">
    <source>
        <dbReference type="ARBA" id="ARBA00022989"/>
    </source>
</evidence>
<dbReference type="GO" id="GO:0005743">
    <property type="term" value="C:mitochondrial inner membrane"/>
    <property type="evidence" value="ECO:0007669"/>
    <property type="project" value="UniProtKB-SubCell"/>
</dbReference>
<sequence length="316" mass="37342">MKLFNMTICMSDMFFIFMSFLLEWVGVLVSVAFFVLLERKLLGYVQDRLGPNKVGFVGIFQSVSDAIKLFSKEEFFLYQFDYYMYYLSPMIGFFMSLLLILSLPYNLNFLSMELFLLYLMSCLSMGGYWFLMASWASNSIYSMLGGIRSIVQALSYEVCMFIMFLIMFLYSESYSIKMFMEFKCMFILVNMGMFMLIYISLLAELNRMPFDFVEGESELVSGFNTEYMSGMFALFFLAEYLMMIIISMLLVILFLGLEMMSLKFTIMVMVIMMSLIMIRGVLPRMRYDLLMDLCWYLMLPLVLIMLYFMMILKFYI</sequence>
<reference evidence="15" key="1">
    <citation type="journal article" date="2008" name="Genome">
        <title>Mitochondrial genome organization and phylogeny of two vespid wasps.</title>
        <authorList>
            <person name="Cameron S.L."/>
            <person name="Dowton M."/>
            <person name="Castro L.R."/>
            <person name="Ruberu K."/>
            <person name="Whiting M.F."/>
            <person name="Austin A.D."/>
            <person name="Diement K."/>
            <person name="Stevens J."/>
        </authorList>
    </citation>
    <scope>NUCLEOTIDE SEQUENCE</scope>
</reference>
<comment type="subcellular location">
    <subcellularLocation>
        <location evidence="2 12">Mitochondrion inner membrane</location>
        <topology evidence="2 12">Multi-pass membrane protein</topology>
    </subcellularLocation>
</comment>
<comment type="similarity">
    <text evidence="3 12">Belongs to the complex I subunit 1 family.</text>
</comment>
<keyword evidence="10 13" id="KW-0496">Mitochondrion</keyword>
<gene>
    <name evidence="15" type="primary">ND1</name>
</gene>
<evidence type="ECO:0000256" key="6">
    <source>
        <dbReference type="ARBA" id="ARBA00022692"/>
    </source>
</evidence>
<protein>
    <recommendedName>
        <fullName evidence="4 13">NADH-ubiquinone oxidoreductase chain 1</fullName>
        <ecNumber evidence="13">7.1.1.2</ecNumber>
    </recommendedName>
</protein>
<dbReference type="GO" id="GO:0008137">
    <property type="term" value="F:NADH dehydrogenase (ubiquinone) activity"/>
    <property type="evidence" value="ECO:0007669"/>
    <property type="project" value="UniProtKB-EC"/>
</dbReference>
<evidence type="ECO:0000256" key="9">
    <source>
        <dbReference type="ARBA" id="ARBA00023075"/>
    </source>
</evidence>
<dbReference type="GO" id="GO:0009060">
    <property type="term" value="P:aerobic respiration"/>
    <property type="evidence" value="ECO:0007669"/>
    <property type="project" value="TreeGrafter"/>
</dbReference>
<evidence type="ECO:0000256" key="1">
    <source>
        <dbReference type="ARBA" id="ARBA00003257"/>
    </source>
</evidence>
<comment type="catalytic activity">
    <reaction evidence="13">
        <text>a ubiquinone + NADH + 5 H(+)(in) = a ubiquinol + NAD(+) + 4 H(+)(out)</text>
        <dbReference type="Rhea" id="RHEA:29091"/>
        <dbReference type="Rhea" id="RHEA-COMP:9565"/>
        <dbReference type="Rhea" id="RHEA-COMP:9566"/>
        <dbReference type="ChEBI" id="CHEBI:15378"/>
        <dbReference type="ChEBI" id="CHEBI:16389"/>
        <dbReference type="ChEBI" id="CHEBI:17976"/>
        <dbReference type="ChEBI" id="CHEBI:57540"/>
        <dbReference type="ChEBI" id="CHEBI:57945"/>
        <dbReference type="EC" id="7.1.1.2"/>
    </reaction>
</comment>
<evidence type="ECO:0000256" key="7">
    <source>
        <dbReference type="ARBA" id="ARBA00022792"/>
    </source>
</evidence>
<feature type="transmembrane region" description="Helical" evidence="14">
    <location>
        <begin position="115"/>
        <end position="137"/>
    </location>
</feature>
<dbReference type="EMBL" id="EU302588">
    <property type="protein sequence ID" value="ABX61107.1"/>
    <property type="molecule type" value="Genomic_DNA"/>
</dbReference>
<comment type="function">
    <text evidence="1">Core subunit of the mitochondrial membrane respiratory chain NADH dehydrogenase (Complex I) that is believed to belong to the minimal assembly required for catalysis. Complex I functions in the transfer of electrons from NADH to the respiratory chain. The immediate electron acceptor for the enzyme is believed to be ubiquinone.</text>
</comment>
<accession>B6RQZ1</accession>
<evidence type="ECO:0000256" key="10">
    <source>
        <dbReference type="ARBA" id="ARBA00023128"/>
    </source>
</evidence>
<keyword evidence="11 14" id="KW-0472">Membrane</keyword>
<keyword evidence="6 12" id="KW-0812">Transmembrane</keyword>
<geneLocation type="mitochondrion" evidence="15"/>
<evidence type="ECO:0000256" key="3">
    <source>
        <dbReference type="ARBA" id="ARBA00010535"/>
    </source>
</evidence>
<feature type="transmembrane region" description="Helical" evidence="14">
    <location>
        <begin position="294"/>
        <end position="315"/>
    </location>
</feature>
<organism evidence="15">
    <name type="scientific">Abispa ephippium</name>
    <name type="common">large potter wasp</name>
    <dbReference type="NCBI Taxonomy" id="485912"/>
    <lineage>
        <taxon>Eukaryota</taxon>
        <taxon>Metazoa</taxon>
        <taxon>Ecdysozoa</taxon>
        <taxon>Arthropoda</taxon>
        <taxon>Hexapoda</taxon>
        <taxon>Insecta</taxon>
        <taxon>Pterygota</taxon>
        <taxon>Neoptera</taxon>
        <taxon>Endopterygota</taxon>
        <taxon>Hymenoptera</taxon>
        <taxon>Apocrita</taxon>
        <taxon>Aculeata</taxon>
        <taxon>Vespoidea</taxon>
        <taxon>Vespidae</taxon>
        <taxon>Eumeninae</taxon>
        <taxon>Abispa</taxon>
    </lineage>
</organism>
<keyword evidence="7" id="KW-0999">Mitochondrion inner membrane</keyword>
<dbReference type="PANTHER" id="PTHR11432">
    <property type="entry name" value="NADH DEHYDROGENASE SUBUNIT 1"/>
    <property type="match status" value="1"/>
</dbReference>
<dbReference type="PANTHER" id="PTHR11432:SF3">
    <property type="entry name" value="NADH-UBIQUINONE OXIDOREDUCTASE CHAIN 1"/>
    <property type="match status" value="1"/>
</dbReference>
<proteinExistence type="inferred from homology"/>
<evidence type="ECO:0000256" key="5">
    <source>
        <dbReference type="ARBA" id="ARBA00022448"/>
    </source>
</evidence>
<dbReference type="InterPro" id="IPR001694">
    <property type="entry name" value="NADH_UbQ_OxRdtase_su1/FPO"/>
</dbReference>
<dbReference type="Pfam" id="PF00146">
    <property type="entry name" value="NADHdh"/>
    <property type="match status" value="1"/>
</dbReference>
<feature type="transmembrane region" description="Helical" evidence="14">
    <location>
        <begin position="83"/>
        <end position="103"/>
    </location>
</feature>
<evidence type="ECO:0000256" key="13">
    <source>
        <dbReference type="RuleBase" id="RU000473"/>
    </source>
</evidence>
<dbReference type="PROSITE" id="PS00667">
    <property type="entry name" value="COMPLEX1_ND1_1"/>
    <property type="match status" value="1"/>
</dbReference>
<evidence type="ECO:0000256" key="2">
    <source>
        <dbReference type="ARBA" id="ARBA00004448"/>
    </source>
</evidence>
<feature type="transmembrane region" description="Helical" evidence="14">
    <location>
        <begin position="12"/>
        <end position="37"/>
    </location>
</feature>
<evidence type="ECO:0000256" key="12">
    <source>
        <dbReference type="RuleBase" id="RU000471"/>
    </source>
</evidence>
<keyword evidence="12" id="KW-0520">NAD</keyword>
<feature type="transmembrane region" description="Helical" evidence="14">
    <location>
        <begin position="264"/>
        <end position="282"/>
    </location>
</feature>
<keyword evidence="8 14" id="KW-1133">Transmembrane helix</keyword>
<dbReference type="GO" id="GO:0003954">
    <property type="term" value="F:NADH dehydrogenase activity"/>
    <property type="evidence" value="ECO:0007669"/>
    <property type="project" value="TreeGrafter"/>
</dbReference>
<evidence type="ECO:0000256" key="11">
    <source>
        <dbReference type="ARBA" id="ARBA00023136"/>
    </source>
</evidence>
<dbReference type="PROSITE" id="PS00668">
    <property type="entry name" value="COMPLEX1_ND1_2"/>
    <property type="match status" value="1"/>
</dbReference>
<evidence type="ECO:0000256" key="4">
    <source>
        <dbReference type="ARBA" id="ARBA00021009"/>
    </source>
</evidence>
<feature type="transmembrane region" description="Helical" evidence="14">
    <location>
        <begin position="149"/>
        <end position="170"/>
    </location>
</feature>
<dbReference type="EC" id="7.1.1.2" evidence="13"/>
<evidence type="ECO:0000313" key="15">
    <source>
        <dbReference type="EMBL" id="ABX61107.1"/>
    </source>
</evidence>